<name>A0A484HJT6_9BACT</name>
<keyword evidence="2" id="KW-0449">Lipoprotein</keyword>
<sequence>MKKPMVFLLAFLIADLLISVCLFWGRAEAADDPAAREIMRKVEDRDDGDHRTHSMLMELIDKNGAVRKKQFSIFTKDYGPDTRQIMFIESPASVRNTGFLTFDYGDEEKDDDQWLYLPALGKPKRIATGDKDGSFMGSDLNYSDMTSRNLIDYDFKLIKETTLKGVRVWLIQSIPRSEEVVDETGYKKSILAVRQDNHVVSKIKAWTAEGGYVKIMDFDDIRLIDGIWTPLEIRVSKRLGKTVKHKTRISIRDVKFNQSLSDDLFTLRRLGKGL</sequence>
<gene>
    <name evidence="2" type="ORF">EPICR_120025</name>
</gene>
<dbReference type="CDD" id="cd16329">
    <property type="entry name" value="LolA_like"/>
    <property type="match status" value="1"/>
</dbReference>
<feature type="domain" description="Uncharacterized protein TP-0789" evidence="1">
    <location>
        <begin position="81"/>
        <end position="271"/>
    </location>
</feature>
<dbReference type="InterPro" id="IPR033399">
    <property type="entry name" value="TP_0789-like"/>
</dbReference>
<dbReference type="EMBL" id="CAACVI010000004">
    <property type="protein sequence ID" value="VEN73129.1"/>
    <property type="molecule type" value="Genomic_DNA"/>
</dbReference>
<organism evidence="2">
    <name type="scientific">uncultured Desulfobacteraceae bacterium</name>
    <dbReference type="NCBI Taxonomy" id="218296"/>
    <lineage>
        <taxon>Bacteria</taxon>
        <taxon>Pseudomonadati</taxon>
        <taxon>Thermodesulfobacteriota</taxon>
        <taxon>Desulfobacteria</taxon>
        <taxon>Desulfobacterales</taxon>
        <taxon>Desulfobacteraceae</taxon>
        <taxon>environmental samples</taxon>
    </lineage>
</organism>
<accession>A0A484HJT6</accession>
<proteinExistence type="predicted"/>
<dbReference type="AlphaFoldDB" id="A0A484HJT6"/>
<evidence type="ECO:0000259" key="1">
    <source>
        <dbReference type="Pfam" id="PF17131"/>
    </source>
</evidence>
<dbReference type="Pfam" id="PF17131">
    <property type="entry name" value="LolA_like"/>
    <property type="match status" value="1"/>
</dbReference>
<reference evidence="2" key="1">
    <citation type="submission" date="2019-01" db="EMBL/GenBank/DDBJ databases">
        <authorList>
            <consortium name="Genoscope - CEA"/>
            <person name="William W."/>
        </authorList>
    </citation>
    <scope>NUCLEOTIDE SEQUENCE</scope>
    <source>
        <strain evidence="2">CR-1</strain>
    </source>
</reference>
<protein>
    <submittedName>
        <fullName evidence="2">Outer membrane lipoprotein-sorting protein</fullName>
    </submittedName>
</protein>
<evidence type="ECO:0000313" key="2">
    <source>
        <dbReference type="EMBL" id="VEN73129.1"/>
    </source>
</evidence>
<dbReference type="Gene3D" id="2.50.20.10">
    <property type="entry name" value="Lipoprotein localisation LolA/LolB/LppX"/>
    <property type="match status" value="1"/>
</dbReference>